<feature type="transmembrane region" description="Helical" evidence="9">
    <location>
        <begin position="174"/>
        <end position="199"/>
    </location>
</feature>
<comment type="subcellular location">
    <subcellularLocation>
        <location evidence="1">Cell membrane</location>
        <topology evidence="1">Multi-pass membrane protein</topology>
    </subcellularLocation>
</comment>
<reference evidence="11" key="1">
    <citation type="submission" date="2021-01" db="UniProtKB">
        <authorList>
            <consortium name="EnsemblMetazoa"/>
        </authorList>
    </citation>
    <scope>IDENTIFICATION</scope>
</reference>
<dbReference type="InterPro" id="IPR050569">
    <property type="entry name" value="TAAR"/>
</dbReference>
<evidence type="ECO:0000256" key="4">
    <source>
        <dbReference type="ARBA" id="ARBA00022989"/>
    </source>
</evidence>
<feature type="transmembrane region" description="Helical" evidence="9">
    <location>
        <begin position="238"/>
        <end position="264"/>
    </location>
</feature>
<keyword evidence="5" id="KW-0297">G-protein coupled receptor</keyword>
<dbReference type="SUPFAM" id="SSF81321">
    <property type="entry name" value="Family A G protein-coupled receptor-like"/>
    <property type="match status" value="1"/>
</dbReference>
<dbReference type="InterPro" id="IPR017452">
    <property type="entry name" value="GPCR_Rhodpsn_7TM"/>
</dbReference>
<sequence>MVHSNNTSPPLPPTFTTECYHVFRHQDITGEHHKLLIIILIIIFIFIVTSNILLIFGVRKTSKNGYSSTNKMFLYLSVIDLSTGLFIIPNQIAMIILGQNASCFQVGLQAFLNALTPLMAMNTIFTMSILRYLSIEKPMRKVSGHTQLLIFGLQFLLSLALTIFYVISSQTVQLSIFLGIFMLIVTLMCLGLSVSNGALNGVLYMKMKRRFETNTVNRMADSTDKLTRRHIINQKKAIGTLLLISTALVVCYMPNGILFGVISFQIFTNDSDTKSDLYSKYSPWGHVPMLLNAGLDSFIYIIRKRSIFRYYKILLLNLWYGLLLKSNETQDRSTMDMWRRKHTLKTDTMILSPGLSVRHQVKNNLV</sequence>
<feature type="transmembrane region" description="Helical" evidence="9">
    <location>
        <begin position="146"/>
        <end position="168"/>
    </location>
</feature>
<evidence type="ECO:0000256" key="8">
    <source>
        <dbReference type="ARBA" id="ARBA00023224"/>
    </source>
</evidence>
<name>A0A7M5VCG1_9CNID</name>
<evidence type="ECO:0000256" key="9">
    <source>
        <dbReference type="SAM" id="Phobius"/>
    </source>
</evidence>
<feature type="transmembrane region" description="Helical" evidence="9">
    <location>
        <begin position="73"/>
        <end position="98"/>
    </location>
</feature>
<evidence type="ECO:0000256" key="5">
    <source>
        <dbReference type="ARBA" id="ARBA00023040"/>
    </source>
</evidence>
<accession>A0A7M5VCG1</accession>
<dbReference type="Gene3D" id="1.20.1070.10">
    <property type="entry name" value="Rhodopsin 7-helix transmembrane proteins"/>
    <property type="match status" value="1"/>
</dbReference>
<keyword evidence="3 9" id="KW-0812">Transmembrane</keyword>
<evidence type="ECO:0000259" key="10">
    <source>
        <dbReference type="PROSITE" id="PS50262"/>
    </source>
</evidence>
<evidence type="ECO:0000256" key="2">
    <source>
        <dbReference type="ARBA" id="ARBA00022475"/>
    </source>
</evidence>
<protein>
    <recommendedName>
        <fullName evidence="10">G-protein coupled receptors family 1 profile domain-containing protein</fullName>
    </recommendedName>
</protein>
<keyword evidence="7" id="KW-0675">Receptor</keyword>
<evidence type="ECO:0000313" key="12">
    <source>
        <dbReference type="Proteomes" id="UP000594262"/>
    </source>
</evidence>
<dbReference type="RefSeq" id="XP_066924918.1">
    <property type="nucleotide sequence ID" value="XM_067068817.1"/>
</dbReference>
<dbReference type="EnsemblMetazoa" id="CLYHEMT006979.1">
    <property type="protein sequence ID" value="CLYHEMP006979.1"/>
    <property type="gene ID" value="CLYHEMG006979"/>
</dbReference>
<evidence type="ECO:0000256" key="3">
    <source>
        <dbReference type="ARBA" id="ARBA00022692"/>
    </source>
</evidence>
<keyword evidence="12" id="KW-1185">Reference proteome</keyword>
<dbReference type="AlphaFoldDB" id="A0A7M5VCG1"/>
<dbReference type="PROSITE" id="PS50262">
    <property type="entry name" value="G_PROTEIN_RECEP_F1_2"/>
    <property type="match status" value="1"/>
</dbReference>
<dbReference type="PRINTS" id="PR00237">
    <property type="entry name" value="GPCRRHODOPSN"/>
</dbReference>
<dbReference type="InterPro" id="IPR000276">
    <property type="entry name" value="GPCR_Rhodpsn"/>
</dbReference>
<proteinExistence type="predicted"/>
<keyword evidence="6 9" id="KW-0472">Membrane</keyword>
<evidence type="ECO:0000256" key="6">
    <source>
        <dbReference type="ARBA" id="ARBA00023136"/>
    </source>
</evidence>
<dbReference type="GeneID" id="136812319"/>
<keyword evidence="2" id="KW-1003">Cell membrane</keyword>
<dbReference type="Proteomes" id="UP000594262">
    <property type="component" value="Unplaced"/>
</dbReference>
<dbReference type="CDD" id="cd00637">
    <property type="entry name" value="7tm_classA_rhodopsin-like"/>
    <property type="match status" value="1"/>
</dbReference>
<dbReference type="PANTHER" id="PTHR24249">
    <property type="entry name" value="HISTAMINE RECEPTOR-RELATED G-PROTEIN COUPLED RECEPTOR"/>
    <property type="match status" value="1"/>
</dbReference>
<keyword evidence="8" id="KW-0807">Transducer</keyword>
<dbReference type="GO" id="GO:0004930">
    <property type="term" value="F:G protein-coupled receptor activity"/>
    <property type="evidence" value="ECO:0007669"/>
    <property type="project" value="UniProtKB-KW"/>
</dbReference>
<dbReference type="GO" id="GO:0005886">
    <property type="term" value="C:plasma membrane"/>
    <property type="evidence" value="ECO:0007669"/>
    <property type="project" value="UniProtKB-SubCell"/>
</dbReference>
<feature type="transmembrane region" description="Helical" evidence="9">
    <location>
        <begin position="284"/>
        <end position="302"/>
    </location>
</feature>
<feature type="domain" description="G-protein coupled receptors family 1 profile" evidence="10">
    <location>
        <begin position="50"/>
        <end position="300"/>
    </location>
</feature>
<feature type="transmembrane region" description="Helical" evidence="9">
    <location>
        <begin position="35"/>
        <end position="58"/>
    </location>
</feature>
<evidence type="ECO:0000313" key="11">
    <source>
        <dbReference type="EnsemblMetazoa" id="CLYHEMP006979.1"/>
    </source>
</evidence>
<evidence type="ECO:0000256" key="7">
    <source>
        <dbReference type="ARBA" id="ARBA00023170"/>
    </source>
</evidence>
<organism evidence="11 12">
    <name type="scientific">Clytia hemisphaerica</name>
    <dbReference type="NCBI Taxonomy" id="252671"/>
    <lineage>
        <taxon>Eukaryota</taxon>
        <taxon>Metazoa</taxon>
        <taxon>Cnidaria</taxon>
        <taxon>Hydrozoa</taxon>
        <taxon>Hydroidolina</taxon>
        <taxon>Leptothecata</taxon>
        <taxon>Obeliida</taxon>
        <taxon>Clytiidae</taxon>
        <taxon>Clytia</taxon>
    </lineage>
</organism>
<evidence type="ECO:0000256" key="1">
    <source>
        <dbReference type="ARBA" id="ARBA00004651"/>
    </source>
</evidence>
<feature type="transmembrane region" description="Helical" evidence="9">
    <location>
        <begin position="110"/>
        <end position="134"/>
    </location>
</feature>
<keyword evidence="4 9" id="KW-1133">Transmembrane helix</keyword>